<protein>
    <submittedName>
        <fullName evidence="5">DNA-binding transcriptional regulator, MarR family</fullName>
    </submittedName>
</protein>
<dbReference type="SMART" id="SM00347">
    <property type="entry name" value="HTH_MARR"/>
    <property type="match status" value="1"/>
</dbReference>
<sequence length="149" mass="17214">MELDSVKSLISAYEDVSIYTSNRVHEAVEGVIKTHGITFEQLCLLRMLEKKPGISPIQIANLLDINKSGVSIRVSRLVDKGYIEKRMIDNRSFGLYTTRTGRSIFLEGERKIHDLVGKWIEEVGEQDSKEFVRIYLKINEIIMRQKEKK</sequence>
<evidence type="ECO:0000313" key="5">
    <source>
        <dbReference type="EMBL" id="SFG83563.1"/>
    </source>
</evidence>
<keyword evidence="6" id="KW-1185">Reference proteome</keyword>
<dbReference type="Pfam" id="PF12802">
    <property type="entry name" value="MarR_2"/>
    <property type="match status" value="1"/>
</dbReference>
<dbReference type="PANTHER" id="PTHR42756">
    <property type="entry name" value="TRANSCRIPTIONAL REGULATOR, MARR"/>
    <property type="match status" value="1"/>
</dbReference>
<dbReference type="EMBL" id="FOOY01000024">
    <property type="protein sequence ID" value="SFG83563.1"/>
    <property type="molecule type" value="Genomic_DNA"/>
</dbReference>
<dbReference type="GO" id="GO:0003700">
    <property type="term" value="F:DNA-binding transcription factor activity"/>
    <property type="evidence" value="ECO:0007669"/>
    <property type="project" value="InterPro"/>
</dbReference>
<evidence type="ECO:0000256" key="2">
    <source>
        <dbReference type="ARBA" id="ARBA00023125"/>
    </source>
</evidence>
<keyword evidence="3" id="KW-0804">Transcription</keyword>
<dbReference type="SUPFAM" id="SSF46785">
    <property type="entry name" value="Winged helix' DNA-binding domain"/>
    <property type="match status" value="1"/>
</dbReference>
<evidence type="ECO:0000259" key="4">
    <source>
        <dbReference type="PROSITE" id="PS50995"/>
    </source>
</evidence>
<evidence type="ECO:0000256" key="1">
    <source>
        <dbReference type="ARBA" id="ARBA00023015"/>
    </source>
</evidence>
<keyword evidence="1" id="KW-0805">Transcription regulation</keyword>
<dbReference type="RefSeq" id="WP_093674218.1">
    <property type="nucleotide sequence ID" value="NZ_FOOY01000024.1"/>
</dbReference>
<name>A0A1I2V3I7_9BACL</name>
<reference evidence="6" key="1">
    <citation type="submission" date="2016-10" db="EMBL/GenBank/DDBJ databases">
        <authorList>
            <person name="Varghese N."/>
            <person name="Submissions S."/>
        </authorList>
    </citation>
    <scope>NUCLEOTIDE SEQUENCE [LARGE SCALE GENOMIC DNA]</scope>
    <source>
        <strain evidence="6">ATCC 700379</strain>
    </source>
</reference>
<dbReference type="InterPro" id="IPR000835">
    <property type="entry name" value="HTH_MarR-typ"/>
</dbReference>
<accession>A0A1I2V3I7</accession>
<gene>
    <name evidence="5" type="ORF">SAMN02982927_02927</name>
</gene>
<dbReference type="PANTHER" id="PTHR42756:SF1">
    <property type="entry name" value="TRANSCRIPTIONAL REPRESSOR OF EMRAB OPERON"/>
    <property type="match status" value="1"/>
</dbReference>
<keyword evidence="2 5" id="KW-0238">DNA-binding</keyword>
<feature type="domain" description="HTH marR-type" evidence="4">
    <location>
        <begin position="1"/>
        <end position="140"/>
    </location>
</feature>
<dbReference type="InterPro" id="IPR036388">
    <property type="entry name" value="WH-like_DNA-bd_sf"/>
</dbReference>
<evidence type="ECO:0000256" key="3">
    <source>
        <dbReference type="ARBA" id="ARBA00023163"/>
    </source>
</evidence>
<dbReference type="OrthoDB" id="3254893at2"/>
<dbReference type="GO" id="GO:0003677">
    <property type="term" value="F:DNA binding"/>
    <property type="evidence" value="ECO:0007669"/>
    <property type="project" value="UniProtKB-KW"/>
</dbReference>
<dbReference type="STRING" id="269670.SAMN02982927_02927"/>
<dbReference type="AlphaFoldDB" id="A0A1I2V3I7"/>
<dbReference type="PROSITE" id="PS50995">
    <property type="entry name" value="HTH_MARR_2"/>
    <property type="match status" value="1"/>
</dbReference>
<dbReference type="InterPro" id="IPR036390">
    <property type="entry name" value="WH_DNA-bd_sf"/>
</dbReference>
<dbReference type="Proteomes" id="UP000198752">
    <property type="component" value="Unassembled WGS sequence"/>
</dbReference>
<proteinExistence type="predicted"/>
<organism evidence="5 6">
    <name type="scientific">Sporolactobacillus nakayamae</name>
    <dbReference type="NCBI Taxonomy" id="269670"/>
    <lineage>
        <taxon>Bacteria</taxon>
        <taxon>Bacillati</taxon>
        <taxon>Bacillota</taxon>
        <taxon>Bacilli</taxon>
        <taxon>Bacillales</taxon>
        <taxon>Sporolactobacillaceae</taxon>
        <taxon>Sporolactobacillus</taxon>
    </lineage>
</organism>
<evidence type="ECO:0000313" key="6">
    <source>
        <dbReference type="Proteomes" id="UP000198752"/>
    </source>
</evidence>
<dbReference type="Gene3D" id="1.10.10.10">
    <property type="entry name" value="Winged helix-like DNA-binding domain superfamily/Winged helix DNA-binding domain"/>
    <property type="match status" value="1"/>
</dbReference>